<reference evidence="3 4" key="1">
    <citation type="submission" date="2023-04" db="EMBL/GenBank/DDBJ databases">
        <title>Draft genome sequence of Saccharopolyspora sp. TS4A08 isolated from sweet potato rhizospheric soil.</title>
        <authorList>
            <person name="Suksaard P."/>
            <person name="Duangmal K."/>
        </authorList>
    </citation>
    <scope>NUCLEOTIDE SEQUENCE [LARGE SCALE GENOMIC DNA]</scope>
    <source>
        <strain evidence="3 4">TS4A08</strain>
    </source>
</reference>
<keyword evidence="4" id="KW-1185">Reference proteome</keyword>
<dbReference type="Proteomes" id="UP001237595">
    <property type="component" value="Unassembled WGS sequence"/>
</dbReference>
<accession>A0ABT6PPY1</accession>
<name>A0ABT6PPY1_9PSEU</name>
<evidence type="ECO:0000256" key="2">
    <source>
        <dbReference type="SAM" id="SignalP"/>
    </source>
</evidence>
<feature type="chain" id="PRO_5045526340" evidence="2">
    <location>
        <begin position="21"/>
        <end position="170"/>
    </location>
</feature>
<gene>
    <name evidence="3" type="ORF">QFW96_15590</name>
</gene>
<comment type="caution">
    <text evidence="3">The sequence shown here is derived from an EMBL/GenBank/DDBJ whole genome shotgun (WGS) entry which is preliminary data.</text>
</comment>
<evidence type="ECO:0000313" key="4">
    <source>
        <dbReference type="Proteomes" id="UP001237595"/>
    </source>
</evidence>
<dbReference type="Pfam" id="PF12079">
    <property type="entry name" value="DUF3558"/>
    <property type="match status" value="1"/>
</dbReference>
<feature type="region of interest" description="Disordered" evidence="1">
    <location>
        <begin position="150"/>
        <end position="170"/>
    </location>
</feature>
<keyword evidence="2" id="KW-0732">Signal</keyword>
<proteinExistence type="predicted"/>
<protein>
    <submittedName>
        <fullName evidence="3">DUF3558 family protein</fullName>
    </submittedName>
</protein>
<evidence type="ECO:0000313" key="3">
    <source>
        <dbReference type="EMBL" id="MDI2030050.1"/>
    </source>
</evidence>
<feature type="region of interest" description="Disordered" evidence="1">
    <location>
        <begin position="21"/>
        <end position="42"/>
    </location>
</feature>
<sequence length="170" mass="16808">MIAAAAGSALLGLSACTGGAGGTTDGGGESTAPAPSALESFDPCNFYTPEELAAAGVAGPGEPDTDLSSEPGCNFTGDKMDLALYKSPGTPFDKYMSEANLGRVEPFDAGGRKAAIGVTAGSEGQGVCSSFLDAAGGTVIVTVTAGTTEPVEPCGESRRVAEQISPRLPQ</sequence>
<dbReference type="EMBL" id="JASAOF010000008">
    <property type="protein sequence ID" value="MDI2030050.1"/>
    <property type="molecule type" value="Genomic_DNA"/>
</dbReference>
<dbReference type="InterPro" id="IPR024520">
    <property type="entry name" value="DUF3558"/>
</dbReference>
<evidence type="ECO:0000256" key="1">
    <source>
        <dbReference type="SAM" id="MobiDB-lite"/>
    </source>
</evidence>
<organism evidence="3 4">
    <name type="scientific">Saccharopolyspora ipomoeae</name>
    <dbReference type="NCBI Taxonomy" id="3042027"/>
    <lineage>
        <taxon>Bacteria</taxon>
        <taxon>Bacillati</taxon>
        <taxon>Actinomycetota</taxon>
        <taxon>Actinomycetes</taxon>
        <taxon>Pseudonocardiales</taxon>
        <taxon>Pseudonocardiaceae</taxon>
        <taxon>Saccharopolyspora</taxon>
    </lineage>
</organism>
<feature type="signal peptide" evidence="2">
    <location>
        <begin position="1"/>
        <end position="20"/>
    </location>
</feature>